<comment type="caution">
    <text evidence="2">The sequence shown here is derived from an EMBL/GenBank/DDBJ whole genome shotgun (WGS) entry which is preliminary data.</text>
</comment>
<keyword evidence="1" id="KW-0732">Signal</keyword>
<dbReference type="EMBL" id="PQFF01000485">
    <property type="protein sequence ID" value="RHZ47614.1"/>
    <property type="molecule type" value="Genomic_DNA"/>
</dbReference>
<accession>A0A397GCN3</accession>
<dbReference type="AlphaFoldDB" id="A0A397GCN3"/>
<sequence>MRRLTLELCLALLPLKKIYTLSLTSPIPLYRIQELGQRMQKLEELICTQRLHVTLNELCFYLFIEKGYKLKYIRNIRKPSKRKIECSCEVRDVVVGENNKYFIKAKIGNETKDINELADLSQWILDKEGIGKQTSNINPHKYFTVIHHDGTNLGTAYDYYREYM</sequence>
<proteinExistence type="predicted"/>
<keyword evidence="3" id="KW-1185">Reference proteome</keyword>
<evidence type="ECO:0000256" key="1">
    <source>
        <dbReference type="SAM" id="SignalP"/>
    </source>
</evidence>
<gene>
    <name evidence="2" type="ORF">Glove_575g33</name>
</gene>
<evidence type="ECO:0000313" key="2">
    <source>
        <dbReference type="EMBL" id="RHZ47614.1"/>
    </source>
</evidence>
<reference evidence="2 3" key="1">
    <citation type="submission" date="2018-08" db="EMBL/GenBank/DDBJ databases">
        <title>Genome and evolution of the arbuscular mycorrhizal fungus Diversispora epigaea (formerly Glomus versiforme) and its bacterial endosymbionts.</title>
        <authorList>
            <person name="Sun X."/>
            <person name="Fei Z."/>
            <person name="Harrison M."/>
        </authorList>
    </citation>
    <scope>NUCLEOTIDE SEQUENCE [LARGE SCALE GENOMIC DNA]</scope>
    <source>
        <strain evidence="2 3">IT104</strain>
    </source>
</reference>
<protein>
    <submittedName>
        <fullName evidence="2">Uncharacterized protein</fullName>
    </submittedName>
</protein>
<dbReference type="Proteomes" id="UP000266861">
    <property type="component" value="Unassembled WGS sequence"/>
</dbReference>
<feature type="chain" id="PRO_5017196899" evidence="1">
    <location>
        <begin position="21"/>
        <end position="164"/>
    </location>
</feature>
<name>A0A397GCN3_9GLOM</name>
<organism evidence="2 3">
    <name type="scientific">Diversispora epigaea</name>
    <dbReference type="NCBI Taxonomy" id="1348612"/>
    <lineage>
        <taxon>Eukaryota</taxon>
        <taxon>Fungi</taxon>
        <taxon>Fungi incertae sedis</taxon>
        <taxon>Mucoromycota</taxon>
        <taxon>Glomeromycotina</taxon>
        <taxon>Glomeromycetes</taxon>
        <taxon>Diversisporales</taxon>
        <taxon>Diversisporaceae</taxon>
        <taxon>Diversispora</taxon>
    </lineage>
</organism>
<evidence type="ECO:0000313" key="3">
    <source>
        <dbReference type="Proteomes" id="UP000266861"/>
    </source>
</evidence>
<feature type="signal peptide" evidence="1">
    <location>
        <begin position="1"/>
        <end position="20"/>
    </location>
</feature>